<sequence length="304" mass="35689">MESSLPEVLMFPITSFPYILNSKPELQESFLLDFNVRPGWIVYNPNAVTVLSRNEMFQPVYELAPIWNAEKQVFKVKCFDDLEDLKEMLEKPLVFCTTRRQECEAMVNGFDTDFVIVLDPKDPKIAKQINRVFDQVKKRLSSGQKFCLKIDFADLCDELTKTEFKNLVYWLNCEFYITNHSTPCQFLQLNSWQLWLLMFPVFLVASLPYRAVRKTLIHDDKVHLHFRLVLKFCPETVLVLHFYSANSRPSPGRYLTEEKKYIERDCNASEIRTLACLTSPSDKQIEKVGKNRFSFKKIKPKILN</sequence>
<comment type="caution">
    <text evidence="1">The sequence shown here is derived from an EMBL/GenBank/DDBJ whole genome shotgun (WGS) entry which is preliminary data.</text>
</comment>
<evidence type="ECO:0000313" key="1">
    <source>
        <dbReference type="EMBL" id="CAH3019700.1"/>
    </source>
</evidence>
<dbReference type="EMBL" id="CALNXI010000123">
    <property type="protein sequence ID" value="CAH3019700.1"/>
    <property type="molecule type" value="Genomic_DNA"/>
</dbReference>
<name>A0ABN8LWZ9_9CNID</name>
<dbReference type="Proteomes" id="UP001159427">
    <property type="component" value="Unassembled WGS sequence"/>
</dbReference>
<organism evidence="1 2">
    <name type="scientific">Porites evermanni</name>
    <dbReference type="NCBI Taxonomy" id="104178"/>
    <lineage>
        <taxon>Eukaryota</taxon>
        <taxon>Metazoa</taxon>
        <taxon>Cnidaria</taxon>
        <taxon>Anthozoa</taxon>
        <taxon>Hexacorallia</taxon>
        <taxon>Scleractinia</taxon>
        <taxon>Fungiina</taxon>
        <taxon>Poritidae</taxon>
        <taxon>Porites</taxon>
    </lineage>
</organism>
<reference evidence="1 2" key="1">
    <citation type="submission" date="2022-05" db="EMBL/GenBank/DDBJ databases">
        <authorList>
            <consortium name="Genoscope - CEA"/>
            <person name="William W."/>
        </authorList>
    </citation>
    <scope>NUCLEOTIDE SEQUENCE [LARGE SCALE GENOMIC DNA]</scope>
</reference>
<keyword evidence="2" id="KW-1185">Reference proteome</keyword>
<accession>A0ABN8LWZ9</accession>
<gene>
    <name evidence="1" type="ORF">PEVE_00003790</name>
</gene>
<protein>
    <submittedName>
        <fullName evidence="1">Uncharacterized protein</fullName>
    </submittedName>
</protein>
<evidence type="ECO:0000313" key="2">
    <source>
        <dbReference type="Proteomes" id="UP001159427"/>
    </source>
</evidence>
<proteinExistence type="predicted"/>